<name>A0A9Q1QR44_9CARY</name>
<comment type="caution">
    <text evidence="8">The sequence shown here is derived from an EMBL/GenBank/DDBJ whole genome shotgun (WGS) entry which is preliminary data.</text>
</comment>
<organism evidence="8 9">
    <name type="scientific">Carnegiea gigantea</name>
    <dbReference type="NCBI Taxonomy" id="171969"/>
    <lineage>
        <taxon>Eukaryota</taxon>
        <taxon>Viridiplantae</taxon>
        <taxon>Streptophyta</taxon>
        <taxon>Embryophyta</taxon>
        <taxon>Tracheophyta</taxon>
        <taxon>Spermatophyta</taxon>
        <taxon>Magnoliopsida</taxon>
        <taxon>eudicotyledons</taxon>
        <taxon>Gunneridae</taxon>
        <taxon>Pentapetalae</taxon>
        <taxon>Caryophyllales</taxon>
        <taxon>Cactineae</taxon>
        <taxon>Cactaceae</taxon>
        <taxon>Cactoideae</taxon>
        <taxon>Echinocereeae</taxon>
        <taxon>Carnegiea</taxon>
    </lineage>
</organism>
<dbReference type="GO" id="GO:0000139">
    <property type="term" value="C:Golgi membrane"/>
    <property type="evidence" value="ECO:0007669"/>
    <property type="project" value="UniProtKB-SubCell"/>
</dbReference>
<keyword evidence="6" id="KW-1133">Transmembrane helix</keyword>
<keyword evidence="5" id="KW-0333">Golgi apparatus</keyword>
<keyword evidence="9" id="KW-1185">Reference proteome</keyword>
<comment type="subcellular location">
    <subcellularLocation>
        <location evidence="1">Golgi apparatus membrane</location>
        <topology evidence="1">Single-pass type II membrane protein</topology>
    </subcellularLocation>
</comment>
<evidence type="ECO:0000259" key="7">
    <source>
        <dbReference type="Pfam" id="PF03016"/>
    </source>
</evidence>
<proteinExistence type="inferred from homology"/>
<evidence type="ECO:0000256" key="4">
    <source>
        <dbReference type="ARBA" id="ARBA00022968"/>
    </source>
</evidence>
<evidence type="ECO:0000256" key="2">
    <source>
        <dbReference type="ARBA" id="ARBA00010271"/>
    </source>
</evidence>
<protein>
    <recommendedName>
        <fullName evidence="7">Exostosin GT47 domain-containing protein</fullName>
    </recommendedName>
</protein>
<dbReference type="OrthoDB" id="1924787at2759"/>
<keyword evidence="4" id="KW-0735">Signal-anchor</keyword>
<evidence type="ECO:0000256" key="1">
    <source>
        <dbReference type="ARBA" id="ARBA00004323"/>
    </source>
</evidence>
<dbReference type="PANTHER" id="PTHR11062:SF117">
    <property type="entry name" value="XYLOGLUCAN-SPECIFIC GALACTURONOSYLTRANSFERASE 1"/>
    <property type="match status" value="1"/>
</dbReference>
<evidence type="ECO:0000313" key="9">
    <source>
        <dbReference type="Proteomes" id="UP001153076"/>
    </source>
</evidence>
<sequence length="685" mass="78884">MTVLASTRKSKKFKKVDVEDQRQKFCGPFLCRVLSNIPVALLLLFMIFLWSSSSIFISGSIVHVCVSSRKLDNLYCLSAGTQPANYSIPLLQHNDSEVPAEEIASARKHVEEHLVILRSYIPKSKPSDCDGRGIYVYDLPPKFNKDLVSRCHDMITWLDFCKHLSNDGMGEPIPELGKDWYNTHQYSLEPVFHSHVLKHPCRVHNWEEAKLFFVPFYGGLDILRWHFKNVSNEVKDMLSKELLEWLEEQKPWKRHFGMDHVFVLGKISWDFRRLENGSWGTRFLELDEMQHPIKLMIERKPWEANDVGVPHPTYFHPSSDEAILEWQSKIRGVHRRHLVSFAGTPRWPPKGIRSVLIKQCTSSPNTCKFFDCRDQACVKPAPIVRLFTESEFCLQPPGDSPTRKSVFDSLVAGCIPVVFDPFTAHYQYPWHLPQDYRKYSVFIDQEELKMSDVNVIERLMKISLKEREQMRKYIIDELMPRLVYSHPNAKLQRFEDAFSVAVNIPKTKMKNHKKAGTEDHQHKFSGMFLCTILRKVPPVVLYIVFVWSSSPILISGFIFHTSREAVSPLNSTPSSTVVNSQVHDGNTSFFPFTTLLLSRSIDKDKAEEIAKGRKDVEGKLAVLRPYIAKSKPLDCDGRGIQVYDLPPKFNEDFASHCNDTIAWLEFCKNLTNDEMGLPIPELGKG</sequence>
<feature type="transmembrane region" description="Helical" evidence="6">
    <location>
        <begin position="29"/>
        <end position="50"/>
    </location>
</feature>
<dbReference type="PANTHER" id="PTHR11062">
    <property type="entry name" value="EXOSTOSIN HEPARAN SULFATE GLYCOSYLTRANSFERASE -RELATED"/>
    <property type="match status" value="1"/>
</dbReference>
<evidence type="ECO:0000256" key="3">
    <source>
        <dbReference type="ARBA" id="ARBA00022676"/>
    </source>
</evidence>
<keyword evidence="6" id="KW-0812">Transmembrane</keyword>
<comment type="similarity">
    <text evidence="2">Belongs to the glycosyltransferase 47 family.</text>
</comment>
<feature type="domain" description="Exostosin GT47" evidence="7">
    <location>
        <begin position="129"/>
        <end position="449"/>
    </location>
</feature>
<dbReference type="GO" id="GO:0016757">
    <property type="term" value="F:glycosyltransferase activity"/>
    <property type="evidence" value="ECO:0007669"/>
    <property type="project" value="UniProtKB-KW"/>
</dbReference>
<keyword evidence="3" id="KW-0328">Glycosyltransferase</keyword>
<accession>A0A9Q1QR44</accession>
<dbReference type="EMBL" id="JAKOGI010000022">
    <property type="protein sequence ID" value="KAJ8449265.1"/>
    <property type="molecule type" value="Genomic_DNA"/>
</dbReference>
<gene>
    <name evidence="8" type="ORF">Cgig2_002397</name>
</gene>
<evidence type="ECO:0000313" key="8">
    <source>
        <dbReference type="EMBL" id="KAJ8449265.1"/>
    </source>
</evidence>
<dbReference type="AlphaFoldDB" id="A0A9Q1QR44"/>
<keyword evidence="6" id="KW-0472">Membrane</keyword>
<keyword evidence="3" id="KW-0808">Transferase</keyword>
<dbReference type="Pfam" id="PF03016">
    <property type="entry name" value="Exostosin_GT47"/>
    <property type="match status" value="1"/>
</dbReference>
<reference evidence="8" key="1">
    <citation type="submission" date="2022-04" db="EMBL/GenBank/DDBJ databases">
        <title>Carnegiea gigantea Genome sequencing and assembly v2.</title>
        <authorList>
            <person name="Copetti D."/>
            <person name="Sanderson M.J."/>
            <person name="Burquez A."/>
            <person name="Wojciechowski M.F."/>
        </authorList>
    </citation>
    <scope>NUCLEOTIDE SEQUENCE</scope>
    <source>
        <strain evidence="8">SGP5-SGP5p</strain>
        <tissue evidence="8">Aerial part</tissue>
    </source>
</reference>
<dbReference type="Proteomes" id="UP001153076">
    <property type="component" value="Unassembled WGS sequence"/>
</dbReference>
<dbReference type="InterPro" id="IPR004263">
    <property type="entry name" value="Exostosin"/>
</dbReference>
<evidence type="ECO:0000256" key="6">
    <source>
        <dbReference type="SAM" id="Phobius"/>
    </source>
</evidence>
<dbReference type="InterPro" id="IPR040911">
    <property type="entry name" value="Exostosin_GT47"/>
</dbReference>
<evidence type="ECO:0000256" key="5">
    <source>
        <dbReference type="ARBA" id="ARBA00023034"/>
    </source>
</evidence>